<feature type="non-terminal residue" evidence="2">
    <location>
        <position position="1"/>
    </location>
</feature>
<protein>
    <submittedName>
        <fullName evidence="2">Uncharacterized protein</fullName>
    </submittedName>
</protein>
<feature type="compositionally biased region" description="Basic residues" evidence="1">
    <location>
        <begin position="74"/>
        <end position="83"/>
    </location>
</feature>
<evidence type="ECO:0000256" key="1">
    <source>
        <dbReference type="SAM" id="MobiDB-lite"/>
    </source>
</evidence>
<evidence type="ECO:0000313" key="2">
    <source>
        <dbReference type="EMBL" id="RMZ57819.1"/>
    </source>
</evidence>
<sequence>PRAQRRRVQQRQARPDVVLDAGGEGRVLRGLPGLGPRLGRAAPRGAGQDSDPDQELLPELPQQAGPGPAGPGPGRRRGRRPRGWPRAQAESWQGGIGARPRPGGHGPGGR</sequence>
<comment type="caution">
    <text evidence="2">The sequence shown here is derived from an EMBL/GenBank/DDBJ whole genome shotgun (WGS) entry which is preliminary data.</text>
</comment>
<feature type="non-terminal residue" evidence="2">
    <location>
        <position position="110"/>
    </location>
</feature>
<evidence type="ECO:0000313" key="3">
    <source>
        <dbReference type="Proteomes" id="UP000279271"/>
    </source>
</evidence>
<dbReference type="EMBL" id="QOKY01000037">
    <property type="protein sequence ID" value="RMZ57819.1"/>
    <property type="molecule type" value="Genomic_DNA"/>
</dbReference>
<dbReference type="Proteomes" id="UP000279271">
    <property type="component" value="Unassembled WGS sequence"/>
</dbReference>
<feature type="compositionally biased region" description="Low complexity" evidence="1">
    <location>
        <begin position="28"/>
        <end position="47"/>
    </location>
</feature>
<name>A0A3M7L6J0_AUXPR</name>
<organism evidence="2 3">
    <name type="scientific">Auxenochlorella protothecoides</name>
    <name type="common">Green microalga</name>
    <name type="synonym">Chlorella protothecoides</name>
    <dbReference type="NCBI Taxonomy" id="3075"/>
    <lineage>
        <taxon>Eukaryota</taxon>
        <taxon>Viridiplantae</taxon>
        <taxon>Chlorophyta</taxon>
        <taxon>core chlorophytes</taxon>
        <taxon>Trebouxiophyceae</taxon>
        <taxon>Chlorellales</taxon>
        <taxon>Chlorellaceae</taxon>
        <taxon>Auxenochlorella</taxon>
    </lineage>
</organism>
<proteinExistence type="predicted"/>
<gene>
    <name evidence="2" type="ORF">APUTEX25_004776</name>
</gene>
<reference evidence="3" key="1">
    <citation type="journal article" date="2018" name="Algal Res.">
        <title>Characterization of plant carbon substrate utilization by Auxenochlorella protothecoides.</title>
        <authorList>
            <person name="Vogler B.W."/>
            <person name="Starkenburg S.R."/>
            <person name="Sudasinghe N."/>
            <person name="Schambach J.Y."/>
            <person name="Rollin J.A."/>
            <person name="Pattathil S."/>
            <person name="Barry A.N."/>
        </authorList>
    </citation>
    <scope>NUCLEOTIDE SEQUENCE [LARGE SCALE GENOMIC DNA]</scope>
    <source>
        <strain evidence="3">UTEX 25</strain>
    </source>
</reference>
<accession>A0A3M7L6J0</accession>
<dbReference type="AlphaFoldDB" id="A0A3M7L6J0"/>
<feature type="region of interest" description="Disordered" evidence="1">
    <location>
        <begin position="1"/>
        <end position="110"/>
    </location>
</feature>